<accession>A0ABT3L0M9</accession>
<evidence type="ECO:0000256" key="1">
    <source>
        <dbReference type="ARBA" id="ARBA00004651"/>
    </source>
</evidence>
<evidence type="ECO:0000313" key="8">
    <source>
        <dbReference type="Proteomes" id="UP001526426"/>
    </source>
</evidence>
<protein>
    <submittedName>
        <fullName evidence="7">MFS transporter</fullName>
    </submittedName>
</protein>
<feature type="transmembrane region" description="Helical" evidence="5">
    <location>
        <begin position="147"/>
        <end position="166"/>
    </location>
</feature>
<proteinExistence type="predicted"/>
<feature type="domain" description="Major facilitator superfamily (MFS) profile" evidence="6">
    <location>
        <begin position="23"/>
        <end position="414"/>
    </location>
</feature>
<feature type="transmembrane region" description="Helical" evidence="5">
    <location>
        <begin position="301"/>
        <end position="320"/>
    </location>
</feature>
<evidence type="ECO:0000256" key="5">
    <source>
        <dbReference type="SAM" id="Phobius"/>
    </source>
</evidence>
<dbReference type="SUPFAM" id="SSF103473">
    <property type="entry name" value="MFS general substrate transporter"/>
    <property type="match status" value="1"/>
</dbReference>
<dbReference type="PANTHER" id="PTHR23531:SF1">
    <property type="entry name" value="QUINOLENE RESISTANCE PROTEIN NORA"/>
    <property type="match status" value="1"/>
</dbReference>
<dbReference type="Pfam" id="PF07690">
    <property type="entry name" value="MFS_1"/>
    <property type="match status" value="1"/>
</dbReference>
<comment type="caution">
    <text evidence="7">The sequence shown here is derived from an EMBL/GenBank/DDBJ whole genome shotgun (WGS) entry which is preliminary data.</text>
</comment>
<dbReference type="Proteomes" id="UP001526426">
    <property type="component" value="Unassembled WGS sequence"/>
</dbReference>
<evidence type="ECO:0000256" key="2">
    <source>
        <dbReference type="ARBA" id="ARBA00022692"/>
    </source>
</evidence>
<dbReference type="InterPro" id="IPR036259">
    <property type="entry name" value="MFS_trans_sf"/>
</dbReference>
<keyword evidence="8" id="KW-1185">Reference proteome</keyword>
<dbReference type="EMBL" id="JAIHOM010000006">
    <property type="protein sequence ID" value="MCW6035059.1"/>
    <property type="molecule type" value="Genomic_DNA"/>
</dbReference>
<dbReference type="InterPro" id="IPR020846">
    <property type="entry name" value="MFS_dom"/>
</dbReference>
<dbReference type="PROSITE" id="PS50850">
    <property type="entry name" value="MFS"/>
    <property type="match status" value="1"/>
</dbReference>
<keyword evidence="3 5" id="KW-1133">Transmembrane helix</keyword>
<dbReference type="CDD" id="cd17489">
    <property type="entry name" value="MFS_YfcJ_like"/>
    <property type="match status" value="1"/>
</dbReference>
<feature type="transmembrane region" description="Helical" evidence="5">
    <location>
        <begin position="24"/>
        <end position="49"/>
    </location>
</feature>
<comment type="subcellular location">
    <subcellularLocation>
        <location evidence="1">Cell membrane</location>
        <topology evidence="1">Multi-pass membrane protein</topology>
    </subcellularLocation>
</comment>
<name>A0ABT3L0M9_9CYAN</name>
<dbReference type="PANTHER" id="PTHR23531">
    <property type="entry name" value="QUINOLENE RESISTANCE PROTEIN NORA"/>
    <property type="match status" value="1"/>
</dbReference>
<feature type="transmembrane region" description="Helical" evidence="5">
    <location>
        <begin position="391"/>
        <end position="409"/>
    </location>
</feature>
<evidence type="ECO:0000256" key="3">
    <source>
        <dbReference type="ARBA" id="ARBA00022989"/>
    </source>
</evidence>
<feature type="transmembrane region" description="Helical" evidence="5">
    <location>
        <begin position="361"/>
        <end position="385"/>
    </location>
</feature>
<dbReference type="Gene3D" id="1.20.1250.20">
    <property type="entry name" value="MFS general substrate transporter like domains"/>
    <property type="match status" value="2"/>
</dbReference>
<dbReference type="InterPro" id="IPR052714">
    <property type="entry name" value="MFS_Exporter"/>
</dbReference>
<evidence type="ECO:0000256" key="4">
    <source>
        <dbReference type="ARBA" id="ARBA00023136"/>
    </source>
</evidence>
<feature type="transmembrane region" description="Helical" evidence="5">
    <location>
        <begin position="88"/>
        <end position="107"/>
    </location>
</feature>
<dbReference type="InterPro" id="IPR011701">
    <property type="entry name" value="MFS"/>
</dbReference>
<evidence type="ECO:0000313" key="7">
    <source>
        <dbReference type="EMBL" id="MCW6035059.1"/>
    </source>
</evidence>
<feature type="transmembrane region" description="Helical" evidence="5">
    <location>
        <begin position="172"/>
        <end position="193"/>
    </location>
</feature>
<gene>
    <name evidence="7" type="ORF">K4A83_02060</name>
</gene>
<feature type="transmembrane region" description="Helical" evidence="5">
    <location>
        <begin position="61"/>
        <end position="81"/>
    </location>
</feature>
<organism evidence="7 8">
    <name type="scientific">Spirulina subsalsa FACHB-351</name>
    <dbReference type="NCBI Taxonomy" id="234711"/>
    <lineage>
        <taxon>Bacteria</taxon>
        <taxon>Bacillati</taxon>
        <taxon>Cyanobacteriota</taxon>
        <taxon>Cyanophyceae</taxon>
        <taxon>Spirulinales</taxon>
        <taxon>Spirulinaceae</taxon>
        <taxon>Spirulina</taxon>
    </lineage>
</organism>
<keyword evidence="2 5" id="KW-0812">Transmembrane</keyword>
<feature type="transmembrane region" description="Helical" evidence="5">
    <location>
        <begin position="326"/>
        <end position="349"/>
    </location>
</feature>
<feature type="transmembrane region" description="Helical" evidence="5">
    <location>
        <begin position="113"/>
        <end position="135"/>
    </location>
</feature>
<sequence length="435" mass="46908">MNPYLALITVKVFRTLAPETQRNLLFLFLTGLCFWTSLTALLPTLPLYIEFAGATQQQVGLVMGSFAIGLLLSRGILGQWADQRSRKLVVQVGTLAVAIAPFGYALFTSLPLLVAIRAFHGISVAGLTTGYSALVVDLSPPEKRGEIIGYMSLGVPLGMALGPALGGYLAEIFGYGFLFLLCGLLGILGLICAGQVREELRYKVRLSPKTAAPPVKLSRRFFKALVGMRWSLVKSPRLRIPAIILLFVGLVFGGLTAFIPAYIRDSNVGLNAGLFYTAVAIASFIIRLLAGRASDRLGRGFFITCSLCCYVLAMMILAISQYNWQFLLAGLAQGAGGGTLLPMMTALVADRSNIDERGQSYAFCVGGFDVGIALGAPLAGLMMTVVNYRGLFTLSAGFLTFALWIFITLSSKDIEHSMRFAFGRGEDAYSLIQKQ</sequence>
<reference evidence="7 8" key="1">
    <citation type="submission" date="2021-08" db="EMBL/GenBank/DDBJ databases">
        <title>Draft genome sequence of Spirulina subsalsa with high tolerance to salinity and hype-accumulation of phycocyanin.</title>
        <authorList>
            <person name="Pei H."/>
            <person name="Jiang L."/>
        </authorList>
    </citation>
    <scope>NUCLEOTIDE SEQUENCE [LARGE SCALE GENOMIC DNA]</scope>
    <source>
        <strain evidence="7 8">FACHB-351</strain>
    </source>
</reference>
<evidence type="ECO:0000259" key="6">
    <source>
        <dbReference type="PROSITE" id="PS50850"/>
    </source>
</evidence>
<keyword evidence="4 5" id="KW-0472">Membrane</keyword>
<feature type="transmembrane region" description="Helical" evidence="5">
    <location>
        <begin position="269"/>
        <end position="289"/>
    </location>
</feature>
<feature type="transmembrane region" description="Helical" evidence="5">
    <location>
        <begin position="238"/>
        <end position="263"/>
    </location>
</feature>